<comment type="caution">
    <text evidence="1">The sequence shown here is derived from an EMBL/GenBank/DDBJ whole genome shotgun (WGS) entry which is preliminary data.</text>
</comment>
<keyword evidence="2" id="KW-1185">Reference proteome</keyword>
<protein>
    <submittedName>
        <fullName evidence="1">Uncharacterized protein</fullName>
    </submittedName>
</protein>
<organism evidence="1 2">
    <name type="scientific">Ceratodon purpureus</name>
    <name type="common">Fire moss</name>
    <name type="synonym">Dicranum purpureum</name>
    <dbReference type="NCBI Taxonomy" id="3225"/>
    <lineage>
        <taxon>Eukaryota</taxon>
        <taxon>Viridiplantae</taxon>
        <taxon>Streptophyta</taxon>
        <taxon>Embryophyta</taxon>
        <taxon>Bryophyta</taxon>
        <taxon>Bryophytina</taxon>
        <taxon>Bryopsida</taxon>
        <taxon>Dicranidae</taxon>
        <taxon>Pseudoditrichales</taxon>
        <taxon>Ditrichaceae</taxon>
        <taxon>Ceratodon</taxon>
    </lineage>
</organism>
<evidence type="ECO:0000313" key="1">
    <source>
        <dbReference type="EMBL" id="KAG0569608.1"/>
    </source>
</evidence>
<evidence type="ECO:0000313" key="2">
    <source>
        <dbReference type="Proteomes" id="UP000822688"/>
    </source>
</evidence>
<proteinExistence type="predicted"/>
<dbReference type="EMBL" id="CM026427">
    <property type="protein sequence ID" value="KAG0569608.1"/>
    <property type="molecule type" value="Genomic_DNA"/>
</dbReference>
<gene>
    <name evidence="1" type="ORF">KC19_6G102400</name>
</gene>
<dbReference type="AlphaFoldDB" id="A0A8T0HGI1"/>
<accession>A0A8T0HGI1</accession>
<sequence>MRMIHWEVTQITGDDLRHSDNSIKEGSLIPAILINQMRCT</sequence>
<reference evidence="1 2" key="1">
    <citation type="submission" date="2020-06" db="EMBL/GenBank/DDBJ databases">
        <title>WGS assembly of Ceratodon purpureus strain R40.</title>
        <authorList>
            <person name="Carey S.B."/>
            <person name="Jenkins J."/>
            <person name="Shu S."/>
            <person name="Lovell J.T."/>
            <person name="Sreedasyam A."/>
            <person name="Maumus F."/>
            <person name="Tiley G.P."/>
            <person name="Fernandez-Pozo N."/>
            <person name="Barry K."/>
            <person name="Chen C."/>
            <person name="Wang M."/>
            <person name="Lipzen A."/>
            <person name="Daum C."/>
            <person name="Saski C.A."/>
            <person name="Payton A.C."/>
            <person name="Mcbreen J.C."/>
            <person name="Conrad R.E."/>
            <person name="Kollar L.M."/>
            <person name="Olsson S."/>
            <person name="Huttunen S."/>
            <person name="Landis J.B."/>
            <person name="Wickett N.J."/>
            <person name="Johnson M.G."/>
            <person name="Rensing S.A."/>
            <person name="Grimwood J."/>
            <person name="Schmutz J."/>
            <person name="Mcdaniel S.F."/>
        </authorList>
    </citation>
    <scope>NUCLEOTIDE SEQUENCE [LARGE SCALE GENOMIC DNA]</scope>
    <source>
        <strain evidence="1 2">R40</strain>
    </source>
</reference>
<name>A0A8T0HGI1_CERPU</name>
<dbReference type="Proteomes" id="UP000822688">
    <property type="component" value="Chromosome 6"/>
</dbReference>